<dbReference type="EMBL" id="CACTIH010003899">
    <property type="protein sequence ID" value="CAA2987040.1"/>
    <property type="molecule type" value="Genomic_DNA"/>
</dbReference>
<dbReference type="PANTHER" id="PTHR33463:SF203">
    <property type="entry name" value="AAA+ ATPASE DOMAIN-CONTAINING PROTEIN"/>
    <property type="match status" value="1"/>
</dbReference>
<dbReference type="InterPro" id="IPR050905">
    <property type="entry name" value="Plant_NBS-LRR"/>
</dbReference>
<dbReference type="Pfam" id="PF23247">
    <property type="entry name" value="LRR_RPS2"/>
    <property type="match status" value="2"/>
</dbReference>
<keyword evidence="1" id="KW-0611">Plant defense</keyword>
<dbReference type="SUPFAM" id="SSF52047">
    <property type="entry name" value="RNI-like"/>
    <property type="match status" value="1"/>
</dbReference>
<proteinExistence type="predicted"/>
<evidence type="ECO:0000259" key="2">
    <source>
        <dbReference type="Pfam" id="PF23247"/>
    </source>
</evidence>
<protein>
    <recommendedName>
        <fullName evidence="2">Disease resistance protein At4g27190-like leucine-rich repeats domain-containing protein</fullName>
    </recommendedName>
</protein>
<reference evidence="3 4" key="1">
    <citation type="submission" date="2019-12" db="EMBL/GenBank/DDBJ databases">
        <authorList>
            <person name="Alioto T."/>
            <person name="Alioto T."/>
            <person name="Gomez Garrido J."/>
        </authorList>
    </citation>
    <scope>NUCLEOTIDE SEQUENCE [LARGE SCALE GENOMIC DNA]</scope>
</reference>
<dbReference type="Gene3D" id="3.80.10.10">
    <property type="entry name" value="Ribonuclease Inhibitor"/>
    <property type="match status" value="1"/>
</dbReference>
<accession>A0A8S0S5R1</accession>
<name>A0A8S0S5R1_OLEEU</name>
<feature type="domain" description="Disease resistance protein At4g27190-like leucine-rich repeats" evidence="2">
    <location>
        <begin position="35"/>
        <end position="102"/>
    </location>
</feature>
<dbReference type="OrthoDB" id="976457at2759"/>
<gene>
    <name evidence="3" type="ORF">OLEA9_A100416</name>
</gene>
<evidence type="ECO:0000313" key="3">
    <source>
        <dbReference type="EMBL" id="CAA2987040.1"/>
    </source>
</evidence>
<dbReference type="Gramene" id="OE9A100416T1">
    <property type="protein sequence ID" value="OE9A100416C1"/>
    <property type="gene ID" value="OE9A100416"/>
</dbReference>
<evidence type="ECO:0000256" key="1">
    <source>
        <dbReference type="ARBA" id="ARBA00022821"/>
    </source>
</evidence>
<dbReference type="InterPro" id="IPR057135">
    <property type="entry name" value="At4g27190-like_LRR"/>
</dbReference>
<comment type="caution">
    <text evidence="3">The sequence shown here is derived from an EMBL/GenBank/DDBJ whole genome shotgun (WGS) entry which is preliminary data.</text>
</comment>
<organism evidence="3 4">
    <name type="scientific">Olea europaea subsp. europaea</name>
    <dbReference type="NCBI Taxonomy" id="158383"/>
    <lineage>
        <taxon>Eukaryota</taxon>
        <taxon>Viridiplantae</taxon>
        <taxon>Streptophyta</taxon>
        <taxon>Embryophyta</taxon>
        <taxon>Tracheophyta</taxon>
        <taxon>Spermatophyta</taxon>
        <taxon>Magnoliopsida</taxon>
        <taxon>eudicotyledons</taxon>
        <taxon>Gunneridae</taxon>
        <taxon>Pentapetalae</taxon>
        <taxon>asterids</taxon>
        <taxon>lamiids</taxon>
        <taxon>Lamiales</taxon>
        <taxon>Oleaceae</taxon>
        <taxon>Oleeae</taxon>
        <taxon>Olea</taxon>
    </lineage>
</organism>
<dbReference type="Proteomes" id="UP000594638">
    <property type="component" value="Unassembled WGS sequence"/>
</dbReference>
<keyword evidence="4" id="KW-1185">Reference proteome</keyword>
<evidence type="ECO:0000313" key="4">
    <source>
        <dbReference type="Proteomes" id="UP000594638"/>
    </source>
</evidence>
<dbReference type="InterPro" id="IPR032675">
    <property type="entry name" value="LRR_dom_sf"/>
</dbReference>
<feature type="domain" description="Disease resistance protein At4g27190-like leucine-rich repeats" evidence="2">
    <location>
        <begin position="155"/>
        <end position="284"/>
    </location>
</feature>
<dbReference type="PANTHER" id="PTHR33463">
    <property type="entry name" value="NB-ARC DOMAIN-CONTAINING PROTEIN-RELATED"/>
    <property type="match status" value="1"/>
</dbReference>
<sequence>MDLNNLDDLSQQVMERKIMLDEDGFQFLNGNHGTGAFDRLQKIDLDGIPKMKHLFKGVIKPPSLYSLMFLAIGSCPSLKSLFSESIALCMVNLQSLSISNCEMLEEVVSMDIKENEITQMLEFPKLQTIHLEELRNFRSFRCGSNKTVGELNPLFKQVTFPNLELLHISGLGRNVKILDELRQIRSHKLTELRVEKLDDVYILFDFEYKKDDVEIIILGQLTSLALTSLPDLVHITRMVPKGIYIFENLRHVLIGVCHNLRYLFSPSMANSLAALENLWVLGCKELEEIIGGQDEDGTSNTKIVEERTTSRIVFPKLRNLGLLHLDRFRLLSSQNHEFVFPSLEYLHIQNCPTIAKLCPRQLSVPKLDKVWINFEQSVDISNFLNLEGIQVSS</sequence>
<dbReference type="AlphaFoldDB" id="A0A8S0S5R1"/>